<dbReference type="AlphaFoldDB" id="A0A3D9ZQK9"/>
<reference evidence="2 3" key="1">
    <citation type="submission" date="2018-08" db="EMBL/GenBank/DDBJ databases">
        <title>Sequencing the genomes of 1000 actinobacteria strains.</title>
        <authorList>
            <person name="Klenk H.-P."/>
        </authorList>
    </citation>
    <scope>NUCLEOTIDE SEQUENCE [LARGE SCALE GENOMIC DNA]</scope>
    <source>
        <strain evidence="2 3">DSM 44099</strain>
    </source>
</reference>
<dbReference type="Pfam" id="PF13271">
    <property type="entry name" value="DUF4062"/>
    <property type="match status" value="1"/>
</dbReference>
<dbReference type="InterPro" id="IPR058852">
    <property type="entry name" value="HTH_77"/>
</dbReference>
<name>A0A3D9ZQK9_9ACTN</name>
<evidence type="ECO:0000313" key="3">
    <source>
        <dbReference type="Proteomes" id="UP000256913"/>
    </source>
</evidence>
<accession>A0A3D9ZQK9</accession>
<proteinExistence type="predicted"/>
<dbReference type="Gene3D" id="3.40.50.300">
    <property type="entry name" value="P-loop containing nucleotide triphosphate hydrolases"/>
    <property type="match status" value="1"/>
</dbReference>
<dbReference type="Proteomes" id="UP000256913">
    <property type="component" value="Unassembled WGS sequence"/>
</dbReference>
<dbReference type="SUPFAM" id="SSF48452">
    <property type="entry name" value="TPR-like"/>
    <property type="match status" value="1"/>
</dbReference>
<gene>
    <name evidence="2" type="ORF">DFJ67_5564</name>
</gene>
<dbReference type="RefSeq" id="WP_116070691.1">
    <property type="nucleotide sequence ID" value="NZ_BONB01000023.1"/>
</dbReference>
<comment type="caution">
    <text evidence="2">The sequence shown here is derived from an EMBL/GenBank/DDBJ whole genome shotgun (WGS) entry which is preliminary data.</text>
</comment>
<dbReference type="SMART" id="SM00382">
    <property type="entry name" value="AAA"/>
    <property type="match status" value="1"/>
</dbReference>
<dbReference type="SUPFAM" id="SSF52540">
    <property type="entry name" value="P-loop containing nucleoside triphosphate hydrolases"/>
    <property type="match status" value="1"/>
</dbReference>
<protein>
    <submittedName>
        <fullName evidence="2">Putative ATPase</fullName>
    </submittedName>
</protein>
<evidence type="ECO:0000259" key="1">
    <source>
        <dbReference type="SMART" id="SM00382"/>
    </source>
</evidence>
<dbReference type="Gene3D" id="1.25.40.10">
    <property type="entry name" value="Tetratricopeptide repeat domain"/>
    <property type="match status" value="1"/>
</dbReference>
<dbReference type="EMBL" id="QUMQ01000001">
    <property type="protein sequence ID" value="REF99525.1"/>
    <property type="molecule type" value="Genomic_DNA"/>
</dbReference>
<dbReference type="PANTHER" id="PTHR47691:SF3">
    <property type="entry name" value="HTH-TYPE TRANSCRIPTIONAL REGULATOR RV0890C-RELATED"/>
    <property type="match status" value="1"/>
</dbReference>
<dbReference type="PRINTS" id="PR00364">
    <property type="entry name" value="DISEASERSIST"/>
</dbReference>
<dbReference type="PANTHER" id="PTHR47691">
    <property type="entry name" value="REGULATOR-RELATED"/>
    <property type="match status" value="1"/>
</dbReference>
<evidence type="ECO:0000313" key="2">
    <source>
        <dbReference type="EMBL" id="REF99525.1"/>
    </source>
</evidence>
<dbReference type="InterPro" id="IPR003593">
    <property type="entry name" value="AAA+_ATPase"/>
</dbReference>
<dbReference type="GO" id="GO:0043531">
    <property type="term" value="F:ADP binding"/>
    <property type="evidence" value="ECO:0007669"/>
    <property type="project" value="InterPro"/>
</dbReference>
<dbReference type="OrthoDB" id="3312952at2"/>
<organism evidence="2 3">
    <name type="scientific">Asanoa ferruginea</name>
    <dbReference type="NCBI Taxonomy" id="53367"/>
    <lineage>
        <taxon>Bacteria</taxon>
        <taxon>Bacillati</taxon>
        <taxon>Actinomycetota</taxon>
        <taxon>Actinomycetes</taxon>
        <taxon>Micromonosporales</taxon>
        <taxon>Micromonosporaceae</taxon>
        <taxon>Asanoa</taxon>
    </lineage>
</organism>
<dbReference type="InterPro" id="IPR049945">
    <property type="entry name" value="AAA_22"/>
</dbReference>
<dbReference type="InterPro" id="IPR011990">
    <property type="entry name" value="TPR-like_helical_dom_sf"/>
</dbReference>
<sequence>MIRTPDHRLRVFVSSTLVELAAERGAARSAIEQLLLAPVMFESGARPHPAQAVYRSYLARSDVFVGIYADSYGWVGPGMTVSGLEDEFERAASLPRLLYVTSPAPDRDPALRRMLERIKADGQSSYKYFSGAAELRALILTDLATLLAERFDEPRRERAAVPTEPATALVGREAELARIVGELESDHRLVVLTGTGGIGKTRLALAAMERTAGRWPDGVAFVDLSSTTDGRLVPDAIASALGVVGQGNERPVDALRRALSGRRMLLVLDNLEQVLDAAPVVADLVRQAPRLQILATSRVALRLRGEREIRVDALEVPPALRLLVDRIRDVQGGFELTDQNTPALAELCRRLGGLPLALELAAAWLRLLTPDQLLADLDARLDQPGALADLPDRQQTLTRTISWSYDLLPPAARELLARLSVFVAPFTVDDAVAVCGTESVDVVQELSRLLDASMVGPGERPDGQRGFQLLDPIRRFAAARLDDPQAVLGRLHRHVLAVLAAADTRLGSQELVLRRLDSEQPNLQAVLDWVGQAGQPSGPLLRALGDVWVWLLARGHLRQPSELWRRIQALPESLLRTDSDRLALHWLAASRLLNDGAFDEAGALLDEVLPTARRIEPPVRLALLVSARAIVAPSGPHGGARATFEEALAVARAADDPLVSGYVLSHYGLLLSVEGEADRARDHHDEALAIADALNDENLRAEAHYDLAVDAMLLGDRAAARSHLAKAVAGYRGIDHLDGLTRCLAQLGALALDSGDSHLAARLVGATAAARETIGLAPWPSAADLERRTTERLGALLAADLDAGRGLTIDDALAAAQHLGGA</sequence>
<dbReference type="Pfam" id="PF13401">
    <property type="entry name" value="AAA_22"/>
    <property type="match status" value="1"/>
</dbReference>
<keyword evidence="3" id="KW-1185">Reference proteome</keyword>
<dbReference type="Pfam" id="PF25872">
    <property type="entry name" value="HTH_77"/>
    <property type="match status" value="1"/>
</dbReference>
<dbReference type="InterPro" id="IPR027417">
    <property type="entry name" value="P-loop_NTPase"/>
</dbReference>
<dbReference type="InterPro" id="IPR025139">
    <property type="entry name" value="DUF4062"/>
</dbReference>
<feature type="domain" description="AAA+ ATPase" evidence="1">
    <location>
        <begin position="186"/>
        <end position="315"/>
    </location>
</feature>